<dbReference type="EMBL" id="AP019308">
    <property type="protein sequence ID" value="BBH22264.1"/>
    <property type="molecule type" value="Genomic_DNA"/>
</dbReference>
<reference evidence="1 2" key="1">
    <citation type="submission" date="2018-11" db="EMBL/GenBank/DDBJ databases">
        <title>Complete genome sequence of Paenibacillus baekrokdamisoli strain KCTC 33723.</title>
        <authorList>
            <person name="Kang S.W."/>
            <person name="Lee K.C."/>
            <person name="Kim K.K."/>
            <person name="Kim J.S."/>
            <person name="Kim D.S."/>
            <person name="Ko S.H."/>
            <person name="Yang S.H."/>
            <person name="Lee J.S."/>
        </authorList>
    </citation>
    <scope>NUCLEOTIDE SEQUENCE [LARGE SCALE GENOMIC DNA]</scope>
    <source>
        <strain evidence="1 2">KCTC 33723</strain>
    </source>
</reference>
<dbReference type="Proteomes" id="UP000275368">
    <property type="component" value="Chromosome"/>
</dbReference>
<evidence type="ECO:0000313" key="1">
    <source>
        <dbReference type="EMBL" id="BBH22264.1"/>
    </source>
</evidence>
<name>A0A3G9JGN9_9BACL</name>
<dbReference type="RefSeq" id="WP_221226753.1">
    <property type="nucleotide sequence ID" value="NZ_JACHXC010000008.1"/>
</dbReference>
<protein>
    <submittedName>
        <fullName evidence="1">Uncharacterized protein</fullName>
    </submittedName>
</protein>
<dbReference type="AlphaFoldDB" id="A0A3G9JGN9"/>
<evidence type="ECO:0000313" key="2">
    <source>
        <dbReference type="Proteomes" id="UP000275368"/>
    </source>
</evidence>
<accession>A0A3G9JGN9</accession>
<dbReference type="KEGG" id="pbk:Back11_36090"/>
<gene>
    <name evidence="1" type="ORF">Back11_36090</name>
</gene>
<sequence>MKDSLLGKYCIVTIGHVVSKIGEIKKVNNRTIHVDWGHKVMIYLNKDFRWIPMTKEEIEQQYKKSKFTAETLNRAAELGIEMK</sequence>
<organism evidence="1 2">
    <name type="scientific">Paenibacillus baekrokdamisoli</name>
    <dbReference type="NCBI Taxonomy" id="1712516"/>
    <lineage>
        <taxon>Bacteria</taxon>
        <taxon>Bacillati</taxon>
        <taxon>Bacillota</taxon>
        <taxon>Bacilli</taxon>
        <taxon>Bacillales</taxon>
        <taxon>Paenibacillaceae</taxon>
        <taxon>Paenibacillus</taxon>
    </lineage>
</organism>
<proteinExistence type="predicted"/>
<keyword evidence="2" id="KW-1185">Reference proteome</keyword>